<dbReference type="RefSeq" id="WP_132290991.1">
    <property type="nucleotide sequence ID" value="NZ_SKBM01000014.1"/>
</dbReference>
<comment type="caution">
    <text evidence="1">The sequence shown here is derived from an EMBL/GenBank/DDBJ whole genome shotgun (WGS) entry which is preliminary data.</text>
</comment>
<proteinExistence type="predicted"/>
<accession>A0A4R4DFI4</accession>
<dbReference type="EMBL" id="SKBM01000014">
    <property type="protein sequence ID" value="TCZ59692.1"/>
    <property type="molecule type" value="Genomic_DNA"/>
</dbReference>
<dbReference type="GO" id="GO:0070573">
    <property type="term" value="F:metallodipeptidase activity"/>
    <property type="evidence" value="ECO:0007669"/>
    <property type="project" value="InterPro"/>
</dbReference>
<dbReference type="Gene3D" id="3.20.20.140">
    <property type="entry name" value="Metal-dependent hydrolases"/>
    <property type="match status" value="1"/>
</dbReference>
<dbReference type="SUPFAM" id="SSF51556">
    <property type="entry name" value="Metallo-dependent hydrolases"/>
    <property type="match status" value="1"/>
</dbReference>
<dbReference type="AlphaFoldDB" id="A0A4R4DFI4"/>
<dbReference type="Pfam" id="PF01244">
    <property type="entry name" value="Peptidase_M19"/>
    <property type="match status" value="1"/>
</dbReference>
<keyword evidence="2" id="KW-1185">Reference proteome</keyword>
<reference evidence="1 2" key="1">
    <citation type="submission" date="2019-03" db="EMBL/GenBank/DDBJ databases">
        <title>Paracraurococcus aquatilis NE82 genome sequence.</title>
        <authorList>
            <person name="Zhao Y."/>
            <person name="Du Z."/>
        </authorList>
    </citation>
    <scope>NUCLEOTIDE SEQUENCE [LARGE SCALE GENOMIC DNA]</scope>
    <source>
        <strain evidence="1 2">NE82</strain>
    </source>
</reference>
<evidence type="ECO:0000313" key="2">
    <source>
        <dbReference type="Proteomes" id="UP000295023"/>
    </source>
</evidence>
<sequence>MANLCGWDGVGIGTDVTQGHDAAFFDRITHAKGYGRRLTSLGEVSNPEGLRRIGDVPNLAAAMERRDRPEARIEALMGGDWLALLRAAWGA</sequence>
<organism evidence="1 2">
    <name type="scientific">Roseicella aquatilis</name>
    <dbReference type="NCBI Taxonomy" id="2527868"/>
    <lineage>
        <taxon>Bacteria</taxon>
        <taxon>Pseudomonadati</taxon>
        <taxon>Pseudomonadota</taxon>
        <taxon>Alphaproteobacteria</taxon>
        <taxon>Acetobacterales</taxon>
        <taxon>Roseomonadaceae</taxon>
        <taxon>Roseicella</taxon>
    </lineage>
</organism>
<dbReference type="InterPro" id="IPR032466">
    <property type="entry name" value="Metal_Hydrolase"/>
</dbReference>
<protein>
    <submittedName>
        <fullName evidence="1">Uncharacterized protein</fullName>
    </submittedName>
</protein>
<gene>
    <name evidence="1" type="ORF">EXY23_15350</name>
</gene>
<dbReference type="GO" id="GO:0006508">
    <property type="term" value="P:proteolysis"/>
    <property type="evidence" value="ECO:0007669"/>
    <property type="project" value="InterPro"/>
</dbReference>
<dbReference type="InterPro" id="IPR008257">
    <property type="entry name" value="Pept_M19"/>
</dbReference>
<dbReference type="Proteomes" id="UP000295023">
    <property type="component" value="Unassembled WGS sequence"/>
</dbReference>
<name>A0A4R4DFI4_9PROT</name>
<dbReference type="OrthoDB" id="9804920at2"/>
<evidence type="ECO:0000313" key="1">
    <source>
        <dbReference type="EMBL" id="TCZ59692.1"/>
    </source>
</evidence>